<dbReference type="PROSITE" id="PS00531">
    <property type="entry name" value="RNASE_T2_2"/>
    <property type="match status" value="1"/>
</dbReference>
<keyword evidence="3" id="KW-0540">Nuclease</keyword>
<evidence type="ECO:0000256" key="9">
    <source>
        <dbReference type="RuleBase" id="RU004328"/>
    </source>
</evidence>
<dbReference type="PANTHER" id="PTHR11240">
    <property type="entry name" value="RIBONUCLEASE T2"/>
    <property type="match status" value="1"/>
</dbReference>
<keyword evidence="4" id="KW-0378">Hydrolase</keyword>
<keyword evidence="10" id="KW-0732">Signal</keyword>
<evidence type="ECO:0000256" key="5">
    <source>
        <dbReference type="ARBA" id="ARBA00023157"/>
    </source>
</evidence>
<dbReference type="Gene3D" id="3.90.730.10">
    <property type="entry name" value="Ribonuclease T2-like"/>
    <property type="match status" value="1"/>
</dbReference>
<dbReference type="EMBL" id="KL198048">
    <property type="protein sequence ID" value="KDQ12687.1"/>
    <property type="molecule type" value="Genomic_DNA"/>
</dbReference>
<dbReference type="GO" id="GO:0006401">
    <property type="term" value="P:RNA catabolic process"/>
    <property type="evidence" value="ECO:0007669"/>
    <property type="project" value="TreeGrafter"/>
</dbReference>
<keyword evidence="12" id="KW-1185">Reference proteome</keyword>
<evidence type="ECO:0000256" key="8">
    <source>
        <dbReference type="PIRSR" id="PIRSR633697-1"/>
    </source>
</evidence>
<evidence type="ECO:0000313" key="11">
    <source>
        <dbReference type="EMBL" id="KDQ12687.1"/>
    </source>
</evidence>
<dbReference type="HOGENOM" id="CLU_037966_1_0_1"/>
<dbReference type="GO" id="GO:0003723">
    <property type="term" value="F:RNA binding"/>
    <property type="evidence" value="ECO:0007669"/>
    <property type="project" value="InterPro"/>
</dbReference>
<dbReference type="EC" id="4.6.1.19" evidence="2"/>
<dbReference type="CDD" id="cd01061">
    <property type="entry name" value="RNase_T2_euk"/>
    <property type="match status" value="1"/>
</dbReference>
<dbReference type="PANTHER" id="PTHR11240:SF22">
    <property type="entry name" value="RIBONUCLEASE T2"/>
    <property type="match status" value="1"/>
</dbReference>
<feature type="chain" id="PRO_5001641471" description="ribonuclease T2" evidence="10">
    <location>
        <begin position="19"/>
        <end position="284"/>
    </location>
</feature>
<evidence type="ECO:0000256" key="3">
    <source>
        <dbReference type="ARBA" id="ARBA00022722"/>
    </source>
</evidence>
<gene>
    <name evidence="11" type="ORF">BOTBODRAFT_34142</name>
</gene>
<evidence type="ECO:0000256" key="10">
    <source>
        <dbReference type="SAM" id="SignalP"/>
    </source>
</evidence>
<evidence type="ECO:0000256" key="7">
    <source>
        <dbReference type="ARBA" id="ARBA00023239"/>
    </source>
</evidence>
<dbReference type="InterPro" id="IPR018188">
    <property type="entry name" value="RNase_T2_His_AS_1"/>
</dbReference>
<feature type="signal peptide" evidence="10">
    <location>
        <begin position="1"/>
        <end position="18"/>
    </location>
</feature>
<dbReference type="InterPro" id="IPR033130">
    <property type="entry name" value="RNase_T2_His_AS_2"/>
</dbReference>
<evidence type="ECO:0000256" key="1">
    <source>
        <dbReference type="ARBA" id="ARBA00007469"/>
    </source>
</evidence>
<name>A0A067MLB7_BOTB1</name>
<evidence type="ECO:0000256" key="4">
    <source>
        <dbReference type="ARBA" id="ARBA00022801"/>
    </source>
</evidence>
<feature type="active site" evidence="8">
    <location>
        <position position="143"/>
    </location>
</feature>
<dbReference type="AlphaFoldDB" id="A0A067MLB7"/>
<dbReference type="PROSITE" id="PS00530">
    <property type="entry name" value="RNASE_T2_1"/>
    <property type="match status" value="1"/>
</dbReference>
<dbReference type="SUPFAM" id="SSF55895">
    <property type="entry name" value="Ribonuclease Rh-like"/>
    <property type="match status" value="1"/>
</dbReference>
<dbReference type="InParanoid" id="A0A067MLB7"/>
<keyword evidence="5" id="KW-1015">Disulfide bond</keyword>
<proteinExistence type="inferred from homology"/>
<organism evidence="11 12">
    <name type="scientific">Botryobasidium botryosum (strain FD-172 SS1)</name>
    <dbReference type="NCBI Taxonomy" id="930990"/>
    <lineage>
        <taxon>Eukaryota</taxon>
        <taxon>Fungi</taxon>
        <taxon>Dikarya</taxon>
        <taxon>Basidiomycota</taxon>
        <taxon>Agaricomycotina</taxon>
        <taxon>Agaricomycetes</taxon>
        <taxon>Cantharellales</taxon>
        <taxon>Botryobasidiaceae</taxon>
        <taxon>Botryobasidium</taxon>
    </lineage>
</organism>
<dbReference type="InterPro" id="IPR036430">
    <property type="entry name" value="RNase_T2-like_sf"/>
</dbReference>
<keyword evidence="7" id="KW-0456">Lyase</keyword>
<dbReference type="OrthoDB" id="435754at2759"/>
<sequence length="284" mass="30730">MMLSLSLVVLGLSSLVASADLGISISLPSLLSCGLFPQTSCRNTTVQTDLCCFNAPGGQLLMTQFWDFSPSAGPSNSWTIHGLWPDHCDGTYDANCDASRELSNITQTLKAAKQTTLLSYMNTYWKDQNGNDESFWEHEWNKHGTCISTLEPKCFKGSRDPTPDVVAYFDKTVSLFQQLPTYLFLAANGIVPDAKKTYTLAQINNAIKLFTGHIPTAGCTKDGYLSEMWYHYVVQGSVATGNFIHADPDGSKSSCPATGIKYVPKGFVKPTTTAAPAPASTPAA</sequence>
<protein>
    <recommendedName>
        <fullName evidence="2">ribonuclease T2</fullName>
        <ecNumber evidence="2">4.6.1.19</ecNumber>
    </recommendedName>
</protein>
<evidence type="ECO:0000256" key="6">
    <source>
        <dbReference type="ARBA" id="ARBA00023180"/>
    </source>
</evidence>
<dbReference type="Pfam" id="PF00445">
    <property type="entry name" value="Ribonuclease_T2"/>
    <property type="match status" value="1"/>
</dbReference>
<evidence type="ECO:0000256" key="2">
    <source>
        <dbReference type="ARBA" id="ARBA00012571"/>
    </source>
</evidence>
<dbReference type="InterPro" id="IPR033697">
    <property type="entry name" value="Ribonuclease_T2_eukaryotic"/>
</dbReference>
<dbReference type="GO" id="GO:0016787">
    <property type="term" value="F:hydrolase activity"/>
    <property type="evidence" value="ECO:0007669"/>
    <property type="project" value="UniProtKB-KW"/>
</dbReference>
<accession>A0A067MLB7</accession>
<feature type="active site" evidence="8">
    <location>
        <position position="81"/>
    </location>
</feature>
<reference evidence="12" key="1">
    <citation type="journal article" date="2014" name="Proc. Natl. Acad. Sci. U.S.A.">
        <title>Extensive sampling of basidiomycete genomes demonstrates inadequacy of the white-rot/brown-rot paradigm for wood decay fungi.</title>
        <authorList>
            <person name="Riley R."/>
            <person name="Salamov A.A."/>
            <person name="Brown D.W."/>
            <person name="Nagy L.G."/>
            <person name="Floudas D."/>
            <person name="Held B.W."/>
            <person name="Levasseur A."/>
            <person name="Lombard V."/>
            <person name="Morin E."/>
            <person name="Otillar R."/>
            <person name="Lindquist E.A."/>
            <person name="Sun H."/>
            <person name="LaButti K.M."/>
            <person name="Schmutz J."/>
            <person name="Jabbour D."/>
            <person name="Luo H."/>
            <person name="Baker S.E."/>
            <person name="Pisabarro A.G."/>
            <person name="Walton J.D."/>
            <person name="Blanchette R.A."/>
            <person name="Henrissat B."/>
            <person name="Martin F."/>
            <person name="Cullen D."/>
            <person name="Hibbett D.S."/>
            <person name="Grigoriev I.V."/>
        </authorList>
    </citation>
    <scope>NUCLEOTIDE SEQUENCE [LARGE SCALE GENOMIC DNA]</scope>
    <source>
        <strain evidence="12">FD-172 SS1</strain>
    </source>
</reference>
<dbReference type="GO" id="GO:0005576">
    <property type="term" value="C:extracellular region"/>
    <property type="evidence" value="ECO:0007669"/>
    <property type="project" value="TreeGrafter"/>
</dbReference>
<dbReference type="InterPro" id="IPR001568">
    <property type="entry name" value="RNase_T2-like"/>
</dbReference>
<dbReference type="Proteomes" id="UP000027195">
    <property type="component" value="Unassembled WGS sequence"/>
</dbReference>
<dbReference type="GO" id="GO:0033897">
    <property type="term" value="F:ribonuclease T2 activity"/>
    <property type="evidence" value="ECO:0007669"/>
    <property type="project" value="UniProtKB-EC"/>
</dbReference>
<dbReference type="FunFam" id="3.90.730.10:FF:000004">
    <property type="entry name" value="Ribonuclease T2-like"/>
    <property type="match status" value="1"/>
</dbReference>
<comment type="similarity">
    <text evidence="1 9">Belongs to the RNase T2 family.</text>
</comment>
<feature type="active site" evidence="8">
    <location>
        <position position="139"/>
    </location>
</feature>
<evidence type="ECO:0000313" key="12">
    <source>
        <dbReference type="Proteomes" id="UP000027195"/>
    </source>
</evidence>
<keyword evidence="6" id="KW-0325">Glycoprotein</keyword>